<sequence>MLTRTLISKRFGTSHVLLGVDFCTAAEIWSLESDHRKVNAGPEGGGGDAVRGERLAEGCGLQFWVPSVPSACGVVGAWLAGLEWDKKTSLSQSVDISAGRDTAADAWTLTFLCSKVFSVFSSAERYLIDDIIQGTASGTRRCPRALSPVGRPHNANQTRASVIEEFNSEASSAAKSSRPSSHTVSPIVSRKEPVQTRPRQASPERGGPKRGFQGSEMSHGF</sequence>
<organism evidence="2 3">
    <name type="scientific">Knipowitschia caucasica</name>
    <name type="common">Caucasian dwarf goby</name>
    <name type="synonym">Pomatoschistus caucasicus</name>
    <dbReference type="NCBI Taxonomy" id="637954"/>
    <lineage>
        <taxon>Eukaryota</taxon>
        <taxon>Metazoa</taxon>
        <taxon>Chordata</taxon>
        <taxon>Craniata</taxon>
        <taxon>Vertebrata</taxon>
        <taxon>Euteleostomi</taxon>
        <taxon>Actinopterygii</taxon>
        <taxon>Neopterygii</taxon>
        <taxon>Teleostei</taxon>
        <taxon>Neoteleostei</taxon>
        <taxon>Acanthomorphata</taxon>
        <taxon>Gobiaria</taxon>
        <taxon>Gobiiformes</taxon>
        <taxon>Gobioidei</taxon>
        <taxon>Gobiidae</taxon>
        <taxon>Gobiinae</taxon>
        <taxon>Knipowitschia</taxon>
    </lineage>
</organism>
<evidence type="ECO:0000256" key="1">
    <source>
        <dbReference type="SAM" id="MobiDB-lite"/>
    </source>
</evidence>
<gene>
    <name evidence="2" type="ORF">KC01_LOCUS7495</name>
</gene>
<proteinExistence type="predicted"/>
<reference evidence="2 3" key="1">
    <citation type="submission" date="2024-04" db="EMBL/GenBank/DDBJ databases">
        <authorList>
            <person name="Waldvogel A.-M."/>
            <person name="Schoenle A."/>
        </authorList>
    </citation>
    <scope>NUCLEOTIDE SEQUENCE [LARGE SCALE GENOMIC DNA]</scope>
</reference>
<name>A0AAV2JLG1_KNICA</name>
<protein>
    <submittedName>
        <fullName evidence="2">Uncharacterized protein</fullName>
    </submittedName>
</protein>
<feature type="compositionally biased region" description="Low complexity" evidence="1">
    <location>
        <begin position="168"/>
        <end position="181"/>
    </location>
</feature>
<feature type="region of interest" description="Disordered" evidence="1">
    <location>
        <begin position="167"/>
        <end position="221"/>
    </location>
</feature>
<dbReference type="AlphaFoldDB" id="A0AAV2JLG1"/>
<evidence type="ECO:0000313" key="2">
    <source>
        <dbReference type="EMBL" id="CAL1576034.1"/>
    </source>
</evidence>
<dbReference type="Proteomes" id="UP001497482">
    <property type="component" value="Chromosome 12"/>
</dbReference>
<accession>A0AAV2JLG1</accession>
<evidence type="ECO:0000313" key="3">
    <source>
        <dbReference type="Proteomes" id="UP001497482"/>
    </source>
</evidence>
<keyword evidence="3" id="KW-1185">Reference proteome</keyword>
<dbReference type="EMBL" id="OZ035834">
    <property type="protein sequence ID" value="CAL1576034.1"/>
    <property type="molecule type" value="Genomic_DNA"/>
</dbReference>